<feature type="transmembrane region" description="Helical" evidence="7">
    <location>
        <begin position="7"/>
        <end position="27"/>
    </location>
</feature>
<dbReference type="PROSITE" id="PS50928">
    <property type="entry name" value="ABC_TM1"/>
    <property type="match status" value="1"/>
</dbReference>
<feature type="transmembrane region" description="Helical" evidence="7">
    <location>
        <begin position="100"/>
        <end position="123"/>
    </location>
</feature>
<feature type="transmembrane region" description="Helical" evidence="7">
    <location>
        <begin position="206"/>
        <end position="226"/>
    </location>
</feature>
<dbReference type="InterPro" id="IPR035906">
    <property type="entry name" value="MetI-like_sf"/>
</dbReference>
<dbReference type="CDD" id="cd06261">
    <property type="entry name" value="TM_PBP2"/>
    <property type="match status" value="1"/>
</dbReference>
<keyword evidence="10" id="KW-1185">Reference proteome</keyword>
<keyword evidence="4 7" id="KW-0812">Transmembrane</keyword>
<feature type="transmembrane region" description="Helical" evidence="7">
    <location>
        <begin position="63"/>
        <end position="88"/>
    </location>
</feature>
<comment type="similarity">
    <text evidence="7">Belongs to the binding-protein-dependent transport system permease family.</text>
</comment>
<dbReference type="PANTHER" id="PTHR43227">
    <property type="entry name" value="BLL4140 PROTEIN"/>
    <property type="match status" value="1"/>
</dbReference>
<evidence type="ECO:0000313" key="9">
    <source>
        <dbReference type="EMBL" id="MFD0959674.1"/>
    </source>
</evidence>
<comment type="caution">
    <text evidence="9">The sequence shown here is derived from an EMBL/GenBank/DDBJ whole genome shotgun (WGS) entry which is preliminary data.</text>
</comment>
<dbReference type="EMBL" id="JBHTJZ010000011">
    <property type="protein sequence ID" value="MFD0959674.1"/>
    <property type="molecule type" value="Genomic_DNA"/>
</dbReference>
<accession>A0ABW3HQI4</accession>
<keyword evidence="5 7" id="KW-1133">Transmembrane helix</keyword>
<evidence type="ECO:0000256" key="4">
    <source>
        <dbReference type="ARBA" id="ARBA00022692"/>
    </source>
</evidence>
<evidence type="ECO:0000256" key="6">
    <source>
        <dbReference type="ARBA" id="ARBA00023136"/>
    </source>
</evidence>
<evidence type="ECO:0000256" key="7">
    <source>
        <dbReference type="RuleBase" id="RU363032"/>
    </source>
</evidence>
<proteinExistence type="inferred from homology"/>
<sequence>MKRYSSLYLMMIPIMLYFLIFSYYPLIRGFIMSLQQFRLIGDTPFVGLDNYMRVLKDPVFYDVFLNTITIGGGILIAGFIAPIIIALLLNEIAQKALKKWIQMVIYLPHLFSWVVIGGIWIFMLSPDGGLVNEVLMALGKESPIPFLSSETYAKGVMIASATWKEMGYTCILFLAAIVAINPSLYEAARMDGANRWQLVRFVTLPGLYSTMKVVLLLNMMSVLRMFDQIFIMKNPAIAKYVDVIMVYTYEKGIMEFNMGVATAASFVVIALTFILTMITRLVVRYDN</sequence>
<organism evidence="9 10">
    <name type="scientific">Paenibacillus chungangensis</name>
    <dbReference type="NCBI Taxonomy" id="696535"/>
    <lineage>
        <taxon>Bacteria</taxon>
        <taxon>Bacillati</taxon>
        <taxon>Bacillota</taxon>
        <taxon>Bacilli</taxon>
        <taxon>Bacillales</taxon>
        <taxon>Paenibacillaceae</taxon>
        <taxon>Paenibacillus</taxon>
    </lineage>
</organism>
<reference evidence="10" key="1">
    <citation type="journal article" date="2019" name="Int. J. Syst. Evol. Microbiol.">
        <title>The Global Catalogue of Microorganisms (GCM) 10K type strain sequencing project: providing services to taxonomists for standard genome sequencing and annotation.</title>
        <authorList>
            <consortium name="The Broad Institute Genomics Platform"/>
            <consortium name="The Broad Institute Genome Sequencing Center for Infectious Disease"/>
            <person name="Wu L."/>
            <person name="Ma J."/>
        </authorList>
    </citation>
    <scope>NUCLEOTIDE SEQUENCE [LARGE SCALE GENOMIC DNA]</scope>
    <source>
        <strain evidence="10">CCUG 59129</strain>
    </source>
</reference>
<dbReference type="RefSeq" id="WP_377564245.1">
    <property type="nucleotide sequence ID" value="NZ_JBHTJZ010000011.1"/>
</dbReference>
<gene>
    <name evidence="9" type="ORF">ACFQ2I_09750</name>
</gene>
<evidence type="ECO:0000256" key="1">
    <source>
        <dbReference type="ARBA" id="ARBA00004651"/>
    </source>
</evidence>
<name>A0ABW3HQI4_9BACL</name>
<dbReference type="InterPro" id="IPR050809">
    <property type="entry name" value="UgpAE/MalFG_permease"/>
</dbReference>
<feature type="transmembrane region" description="Helical" evidence="7">
    <location>
        <begin position="166"/>
        <end position="185"/>
    </location>
</feature>
<comment type="subcellular location">
    <subcellularLocation>
        <location evidence="1 7">Cell membrane</location>
        <topology evidence="1 7">Multi-pass membrane protein</topology>
    </subcellularLocation>
</comment>
<dbReference type="SUPFAM" id="SSF161098">
    <property type="entry name" value="MetI-like"/>
    <property type="match status" value="1"/>
</dbReference>
<evidence type="ECO:0000256" key="3">
    <source>
        <dbReference type="ARBA" id="ARBA00022475"/>
    </source>
</evidence>
<keyword evidence="6 7" id="KW-0472">Membrane</keyword>
<evidence type="ECO:0000256" key="5">
    <source>
        <dbReference type="ARBA" id="ARBA00022989"/>
    </source>
</evidence>
<feature type="transmembrane region" description="Helical" evidence="7">
    <location>
        <begin position="260"/>
        <end position="283"/>
    </location>
</feature>
<dbReference type="Pfam" id="PF00528">
    <property type="entry name" value="BPD_transp_1"/>
    <property type="match status" value="1"/>
</dbReference>
<dbReference type="PANTHER" id="PTHR43227:SF11">
    <property type="entry name" value="BLL4140 PROTEIN"/>
    <property type="match status" value="1"/>
</dbReference>
<evidence type="ECO:0000256" key="2">
    <source>
        <dbReference type="ARBA" id="ARBA00022448"/>
    </source>
</evidence>
<dbReference type="Gene3D" id="1.10.3720.10">
    <property type="entry name" value="MetI-like"/>
    <property type="match status" value="1"/>
</dbReference>
<protein>
    <submittedName>
        <fullName evidence="9">ABC transporter permease subunit</fullName>
    </submittedName>
</protein>
<evidence type="ECO:0000313" key="10">
    <source>
        <dbReference type="Proteomes" id="UP001596989"/>
    </source>
</evidence>
<dbReference type="InterPro" id="IPR000515">
    <property type="entry name" value="MetI-like"/>
</dbReference>
<evidence type="ECO:0000259" key="8">
    <source>
        <dbReference type="PROSITE" id="PS50928"/>
    </source>
</evidence>
<keyword evidence="3" id="KW-1003">Cell membrane</keyword>
<keyword evidence="2 7" id="KW-0813">Transport</keyword>
<dbReference type="Proteomes" id="UP001596989">
    <property type="component" value="Unassembled WGS sequence"/>
</dbReference>
<feature type="domain" description="ABC transmembrane type-1" evidence="8">
    <location>
        <begin position="64"/>
        <end position="279"/>
    </location>
</feature>